<dbReference type="RefSeq" id="WP_088601535.1">
    <property type="nucleotide sequence ID" value="NZ_NJIH01000001.1"/>
</dbReference>
<dbReference type="Pfam" id="PF00005">
    <property type="entry name" value="ABC_tran"/>
    <property type="match status" value="1"/>
</dbReference>
<dbReference type="AlphaFoldDB" id="A0A225N5X2"/>
<organism evidence="10 11">
    <name type="scientific">Candidimonas nitroreducens</name>
    <dbReference type="NCBI Taxonomy" id="683354"/>
    <lineage>
        <taxon>Bacteria</taxon>
        <taxon>Pseudomonadati</taxon>
        <taxon>Pseudomonadota</taxon>
        <taxon>Betaproteobacteria</taxon>
        <taxon>Burkholderiales</taxon>
        <taxon>Alcaligenaceae</taxon>
        <taxon>Candidimonas</taxon>
    </lineage>
</organism>
<accession>A0A225N5X2</accession>
<dbReference type="SUPFAM" id="SSF52540">
    <property type="entry name" value="P-loop containing nucleoside triphosphate hydrolases"/>
    <property type="match status" value="1"/>
</dbReference>
<dbReference type="InterPro" id="IPR017871">
    <property type="entry name" value="ABC_transporter-like_CS"/>
</dbReference>
<dbReference type="InterPro" id="IPR050093">
    <property type="entry name" value="ABC_SmlMolc_Importer"/>
</dbReference>
<dbReference type="Gene3D" id="2.40.50.450">
    <property type="match status" value="1"/>
</dbReference>
<evidence type="ECO:0000313" key="11">
    <source>
        <dbReference type="Proteomes" id="UP000214603"/>
    </source>
</evidence>
<dbReference type="InterPro" id="IPR015853">
    <property type="entry name" value="ABC_transpr_FbpC"/>
</dbReference>
<feature type="domain" description="ABC transporter" evidence="9">
    <location>
        <begin position="4"/>
        <end position="236"/>
    </location>
</feature>
<dbReference type="CDD" id="cd03259">
    <property type="entry name" value="ABC_Carb_Solutes_like"/>
    <property type="match status" value="1"/>
</dbReference>
<gene>
    <name evidence="10" type="ORF">CEY11_01365</name>
</gene>
<dbReference type="InterPro" id="IPR008995">
    <property type="entry name" value="Mo/tungstate-bd_C_term_dom"/>
</dbReference>
<keyword evidence="8" id="KW-0472">Membrane</keyword>
<keyword evidence="4" id="KW-0547">Nucleotide-binding</keyword>
<dbReference type="InterPro" id="IPR027417">
    <property type="entry name" value="P-loop_NTPase"/>
</dbReference>
<evidence type="ECO:0000256" key="1">
    <source>
        <dbReference type="ARBA" id="ARBA00022448"/>
    </source>
</evidence>
<dbReference type="GO" id="GO:0016020">
    <property type="term" value="C:membrane"/>
    <property type="evidence" value="ECO:0007669"/>
    <property type="project" value="InterPro"/>
</dbReference>
<dbReference type="PANTHER" id="PTHR42781:SF4">
    <property type="entry name" value="SPERMIDINE_PUTRESCINE IMPORT ATP-BINDING PROTEIN POTA"/>
    <property type="match status" value="1"/>
</dbReference>
<dbReference type="SUPFAM" id="SSF50331">
    <property type="entry name" value="MOP-like"/>
    <property type="match status" value="1"/>
</dbReference>
<keyword evidence="2" id="KW-1003">Cell membrane</keyword>
<name>A0A225N5X2_9BURK</name>
<comment type="caution">
    <text evidence="10">The sequence shown here is derived from an EMBL/GenBank/DDBJ whole genome shotgun (WGS) entry which is preliminary data.</text>
</comment>
<keyword evidence="11" id="KW-1185">Reference proteome</keyword>
<keyword evidence="1" id="KW-0813">Transport</keyword>
<evidence type="ECO:0000256" key="4">
    <source>
        <dbReference type="ARBA" id="ARBA00022741"/>
    </source>
</evidence>
<reference evidence="11" key="1">
    <citation type="submission" date="2017-06" db="EMBL/GenBank/DDBJ databases">
        <title>Herbaspirillum phytohormonus sp. nov., isolated from the root nodule of Robinia pseudoacacia in lead-zinc mine.</title>
        <authorList>
            <person name="Fan M."/>
            <person name="Lin Y."/>
        </authorList>
    </citation>
    <scope>NUCLEOTIDE SEQUENCE [LARGE SCALE GENOMIC DNA]</scope>
    <source>
        <strain evidence="11">SC-089</strain>
    </source>
</reference>
<evidence type="ECO:0000256" key="8">
    <source>
        <dbReference type="ARBA" id="ARBA00023136"/>
    </source>
</evidence>
<keyword evidence="3" id="KW-0410">Iron transport</keyword>
<proteinExistence type="predicted"/>
<keyword evidence="5 10" id="KW-0067">ATP-binding</keyword>
<dbReference type="PROSITE" id="PS50893">
    <property type="entry name" value="ABC_TRANSPORTER_2"/>
    <property type="match status" value="1"/>
</dbReference>
<dbReference type="FunFam" id="3.40.50.300:FF:000425">
    <property type="entry name" value="Probable ABC transporter, ATP-binding subunit"/>
    <property type="match status" value="1"/>
</dbReference>
<dbReference type="OrthoDB" id="5298774at2"/>
<dbReference type="EMBL" id="NJIH01000001">
    <property type="protein sequence ID" value="OWT66409.1"/>
    <property type="molecule type" value="Genomic_DNA"/>
</dbReference>
<dbReference type="PROSITE" id="PS00211">
    <property type="entry name" value="ABC_TRANSPORTER_1"/>
    <property type="match status" value="1"/>
</dbReference>
<evidence type="ECO:0000313" key="10">
    <source>
        <dbReference type="EMBL" id="OWT66409.1"/>
    </source>
</evidence>
<dbReference type="Gene3D" id="3.40.50.300">
    <property type="entry name" value="P-loop containing nucleotide triphosphate hydrolases"/>
    <property type="match status" value="1"/>
</dbReference>
<evidence type="ECO:0000256" key="7">
    <source>
        <dbReference type="ARBA" id="ARBA00023065"/>
    </source>
</evidence>
<keyword evidence="6" id="KW-0408">Iron</keyword>
<dbReference type="InterPro" id="IPR003593">
    <property type="entry name" value="AAA+_ATPase"/>
</dbReference>
<protein>
    <submittedName>
        <fullName evidence="10">ABC transporter ATP-binding protein</fullName>
    </submittedName>
</protein>
<evidence type="ECO:0000256" key="2">
    <source>
        <dbReference type="ARBA" id="ARBA00022475"/>
    </source>
</evidence>
<evidence type="ECO:0000259" key="9">
    <source>
        <dbReference type="PROSITE" id="PS50893"/>
    </source>
</evidence>
<evidence type="ECO:0000256" key="6">
    <source>
        <dbReference type="ARBA" id="ARBA00023004"/>
    </source>
</evidence>
<sequence length="359" mass="36830">MTFLTIAAVSKRYGPVVALDGVTLHIAAGGRTAVVGPSGSGKTTLLRLLAGFDTPHSGRITMDGRVLADGTSAIPAHRRDIGVVMQDGALFPHLSVADNIAFGLCESASRKTSLVHELSDLVGLERAMLERKPDALSGGQQQRVALARALARRPKLMLLDEPFSALDTGLRASTRKAVAALLQSAGVTTVLVTHDQAEALSFADHVAVMGSGRILQAGPPRELYLRPRSATVATFLGEALILPAALSGGKAHCALGDIEADTPSRAGRADIMLRPEQVSLSLHGPGTACRILDVEFAGATSIATLAIRGLENSPIALRQPSDAGMVAGTVARLAVSGPAHVLEAGGGMPAGEGGLPGIA</sequence>
<dbReference type="GO" id="GO:0016887">
    <property type="term" value="F:ATP hydrolysis activity"/>
    <property type="evidence" value="ECO:0007669"/>
    <property type="project" value="InterPro"/>
</dbReference>
<dbReference type="PANTHER" id="PTHR42781">
    <property type="entry name" value="SPERMIDINE/PUTRESCINE IMPORT ATP-BINDING PROTEIN POTA"/>
    <property type="match status" value="1"/>
</dbReference>
<dbReference type="GO" id="GO:0015697">
    <property type="term" value="P:quaternary ammonium group transport"/>
    <property type="evidence" value="ECO:0007669"/>
    <property type="project" value="UniProtKB-ARBA"/>
</dbReference>
<evidence type="ECO:0000256" key="3">
    <source>
        <dbReference type="ARBA" id="ARBA00022496"/>
    </source>
</evidence>
<evidence type="ECO:0000256" key="5">
    <source>
        <dbReference type="ARBA" id="ARBA00022840"/>
    </source>
</evidence>
<dbReference type="GO" id="GO:0005524">
    <property type="term" value="F:ATP binding"/>
    <property type="evidence" value="ECO:0007669"/>
    <property type="project" value="UniProtKB-KW"/>
</dbReference>
<dbReference type="InterPro" id="IPR003439">
    <property type="entry name" value="ABC_transporter-like_ATP-bd"/>
</dbReference>
<keyword evidence="7" id="KW-0406">Ion transport</keyword>
<dbReference type="GO" id="GO:0015408">
    <property type="term" value="F:ABC-type ferric iron transporter activity"/>
    <property type="evidence" value="ECO:0007669"/>
    <property type="project" value="InterPro"/>
</dbReference>
<dbReference type="Proteomes" id="UP000214603">
    <property type="component" value="Unassembled WGS sequence"/>
</dbReference>
<dbReference type="SMART" id="SM00382">
    <property type="entry name" value="AAA"/>
    <property type="match status" value="1"/>
</dbReference>